<gene>
    <name evidence="2" type="ORF">TRSC58_03445</name>
</gene>
<keyword evidence="1" id="KW-0472">Membrane</keyword>
<reference evidence="2 3" key="1">
    <citation type="submission" date="2013-07" db="EMBL/GenBank/DDBJ databases">
        <authorList>
            <person name="Stoco P.H."/>
            <person name="Wagner G."/>
            <person name="Gerber A."/>
            <person name="Zaha A."/>
            <person name="Thompson C."/>
            <person name="Bartholomeu D.C."/>
            <person name="Luckemeyer D.D."/>
            <person name="Bahia D."/>
            <person name="Loreto E."/>
            <person name="Prestes E.B."/>
            <person name="Lima F.M."/>
            <person name="Rodrigues-Luiz G."/>
            <person name="Vallejo G.A."/>
            <person name="Filho J.F."/>
            <person name="Monteiro K.M."/>
            <person name="Tyler K.M."/>
            <person name="de Almeida L.G."/>
            <person name="Ortiz M.F."/>
            <person name="Siervo M.A."/>
            <person name="de Moraes M.H."/>
            <person name="Cunha O.L."/>
            <person name="Mendonca-Neto R."/>
            <person name="Silva R."/>
            <person name="Teixeira S.M."/>
            <person name="Murta S.M."/>
            <person name="Sincero T.C."/>
            <person name="Mendes T.A."/>
            <person name="Urmenyi T.P."/>
            <person name="Silva V.G."/>
            <person name="da Rocha W.D."/>
            <person name="Andersson B."/>
            <person name="Romanha A.J."/>
            <person name="Steindel M."/>
            <person name="de Vasconcelos A.T."/>
            <person name="Grisard E.C."/>
        </authorList>
    </citation>
    <scope>NUCLEOTIDE SEQUENCE [LARGE SCALE GENOMIC DNA]</scope>
    <source>
        <strain evidence="2 3">SC58</strain>
    </source>
</reference>
<sequence>MTTVEDEIESTCREGIEKPATTSQASQTNIGLHTKYAPDYKEQPYKRCFLGWPSLVATWVYIIWFVSRIAVCWRRPLQKGDCSLMDLNWYYTLLVSLSPPVIFLGTYLSWIGWKFFLHN</sequence>
<dbReference type="Proteomes" id="UP000031737">
    <property type="component" value="Unassembled WGS sequence"/>
</dbReference>
<proteinExistence type="predicted"/>
<organism evidence="2 3">
    <name type="scientific">Trypanosoma rangeli SC58</name>
    <dbReference type="NCBI Taxonomy" id="429131"/>
    <lineage>
        <taxon>Eukaryota</taxon>
        <taxon>Discoba</taxon>
        <taxon>Euglenozoa</taxon>
        <taxon>Kinetoplastea</taxon>
        <taxon>Metakinetoplastina</taxon>
        <taxon>Trypanosomatida</taxon>
        <taxon>Trypanosomatidae</taxon>
        <taxon>Trypanosoma</taxon>
        <taxon>Herpetosoma</taxon>
    </lineage>
</organism>
<keyword evidence="1" id="KW-0812">Transmembrane</keyword>
<dbReference type="AlphaFoldDB" id="A0A061J3X6"/>
<protein>
    <submittedName>
        <fullName evidence="2">Uncharacterized protein</fullName>
    </submittedName>
</protein>
<keyword evidence="1" id="KW-1133">Transmembrane helix</keyword>
<dbReference type="EMBL" id="AUPL01003445">
    <property type="protein sequence ID" value="ESL08846.1"/>
    <property type="molecule type" value="Genomic_DNA"/>
</dbReference>
<accession>A0A061J3X6</accession>
<feature type="transmembrane region" description="Helical" evidence="1">
    <location>
        <begin position="89"/>
        <end position="113"/>
    </location>
</feature>
<evidence type="ECO:0000313" key="2">
    <source>
        <dbReference type="EMBL" id="ESL08846.1"/>
    </source>
</evidence>
<keyword evidence="3" id="KW-1185">Reference proteome</keyword>
<comment type="caution">
    <text evidence="2">The sequence shown here is derived from an EMBL/GenBank/DDBJ whole genome shotgun (WGS) entry which is preliminary data.</text>
</comment>
<dbReference type="VEuPathDB" id="TriTrypDB:TRSC58_03445"/>
<evidence type="ECO:0000313" key="3">
    <source>
        <dbReference type="Proteomes" id="UP000031737"/>
    </source>
</evidence>
<dbReference type="OrthoDB" id="248431at2759"/>
<dbReference type="InterPro" id="IPR029164">
    <property type="entry name" value="PIG-Y"/>
</dbReference>
<evidence type="ECO:0000256" key="1">
    <source>
        <dbReference type="SAM" id="Phobius"/>
    </source>
</evidence>
<feature type="transmembrane region" description="Helical" evidence="1">
    <location>
        <begin position="49"/>
        <end position="69"/>
    </location>
</feature>
<name>A0A061J3X6_TRYRA</name>
<dbReference type="Pfam" id="PF15159">
    <property type="entry name" value="PIG-Y"/>
    <property type="match status" value="1"/>
</dbReference>